<protein>
    <submittedName>
        <fullName evidence="8">Two-component response regulator</fullName>
    </submittedName>
</protein>
<proteinExistence type="predicted"/>
<dbReference type="PRINTS" id="PR00038">
    <property type="entry name" value="HTHLUXR"/>
</dbReference>
<reference evidence="8 9" key="1">
    <citation type="submission" date="2014-08" db="EMBL/GenBank/DDBJ databases">
        <title>Genome sequence of Tetragenococcus muriaticus.</title>
        <authorList>
            <person name="Chuea-nongthon C."/>
            <person name="Rodtong S."/>
            <person name="Yongsawatdigul J."/>
            <person name="Steele J.L."/>
            <person name="Liu X.-y."/>
            <person name="Speers J."/>
            <person name="Glasner J.D."/>
            <person name="Neeno-Eckwall E.C."/>
        </authorList>
    </citation>
    <scope>NUCLEOTIDE SEQUENCE [LARGE SCALE GENOMIC DNA]</scope>
    <source>
        <strain evidence="8 9">3MR10-3</strain>
    </source>
</reference>
<dbReference type="GO" id="GO:0006355">
    <property type="term" value="P:regulation of DNA-templated transcription"/>
    <property type="evidence" value="ECO:0007669"/>
    <property type="project" value="InterPro"/>
</dbReference>
<gene>
    <name evidence="8" type="ORF">TMU3MR103_2049</name>
</gene>
<evidence type="ECO:0000256" key="2">
    <source>
        <dbReference type="ARBA" id="ARBA00023015"/>
    </source>
</evidence>
<evidence type="ECO:0000313" key="8">
    <source>
        <dbReference type="EMBL" id="KFN89297.1"/>
    </source>
</evidence>
<dbReference type="InterPro" id="IPR011006">
    <property type="entry name" value="CheY-like_superfamily"/>
</dbReference>
<dbReference type="InterPro" id="IPR039420">
    <property type="entry name" value="WalR-like"/>
</dbReference>
<dbReference type="SMART" id="SM00448">
    <property type="entry name" value="REC"/>
    <property type="match status" value="1"/>
</dbReference>
<dbReference type="Pfam" id="PF00196">
    <property type="entry name" value="GerE"/>
    <property type="match status" value="1"/>
</dbReference>
<evidence type="ECO:0000259" key="7">
    <source>
        <dbReference type="PROSITE" id="PS50110"/>
    </source>
</evidence>
<dbReference type="PATRIC" id="fig|1302648.3.peg.2010"/>
<dbReference type="PROSITE" id="PS50110">
    <property type="entry name" value="RESPONSE_REGULATORY"/>
    <property type="match status" value="1"/>
</dbReference>
<evidence type="ECO:0000256" key="1">
    <source>
        <dbReference type="ARBA" id="ARBA00022553"/>
    </source>
</evidence>
<evidence type="ECO:0000256" key="4">
    <source>
        <dbReference type="ARBA" id="ARBA00023163"/>
    </source>
</evidence>
<dbReference type="SMART" id="SM00421">
    <property type="entry name" value="HTH_LUXR"/>
    <property type="match status" value="1"/>
</dbReference>
<dbReference type="InterPro" id="IPR058245">
    <property type="entry name" value="NreC/VraR/RcsB-like_REC"/>
</dbReference>
<dbReference type="SUPFAM" id="SSF52172">
    <property type="entry name" value="CheY-like"/>
    <property type="match status" value="1"/>
</dbReference>
<dbReference type="CDD" id="cd17535">
    <property type="entry name" value="REC_NarL-like"/>
    <property type="match status" value="1"/>
</dbReference>
<keyword evidence="4" id="KW-0804">Transcription</keyword>
<keyword evidence="3" id="KW-0238">DNA-binding</keyword>
<evidence type="ECO:0000256" key="5">
    <source>
        <dbReference type="PROSITE-ProRule" id="PRU00169"/>
    </source>
</evidence>
<feature type="domain" description="HTH luxR-type" evidence="6">
    <location>
        <begin position="144"/>
        <end position="209"/>
    </location>
</feature>
<dbReference type="InterPro" id="IPR001789">
    <property type="entry name" value="Sig_transdc_resp-reg_receiver"/>
</dbReference>
<feature type="domain" description="Response regulatory" evidence="7">
    <location>
        <begin position="3"/>
        <end position="119"/>
    </location>
</feature>
<keyword evidence="2" id="KW-0805">Transcription regulation</keyword>
<evidence type="ECO:0000259" key="6">
    <source>
        <dbReference type="PROSITE" id="PS50043"/>
    </source>
</evidence>
<dbReference type="PROSITE" id="PS50043">
    <property type="entry name" value="HTH_LUXR_2"/>
    <property type="match status" value="1"/>
</dbReference>
<dbReference type="Gene3D" id="3.40.50.2300">
    <property type="match status" value="1"/>
</dbReference>
<feature type="modified residue" description="4-aspartylphosphate" evidence="5">
    <location>
        <position position="54"/>
    </location>
</feature>
<dbReference type="InterPro" id="IPR000792">
    <property type="entry name" value="Tscrpt_reg_LuxR_C"/>
</dbReference>
<organism evidence="8 9">
    <name type="scientific">Tetragenococcus muriaticus 3MR10-3</name>
    <dbReference type="NCBI Taxonomy" id="1302648"/>
    <lineage>
        <taxon>Bacteria</taxon>
        <taxon>Bacillati</taxon>
        <taxon>Bacillota</taxon>
        <taxon>Bacilli</taxon>
        <taxon>Lactobacillales</taxon>
        <taxon>Enterococcaceae</taxon>
        <taxon>Tetragenococcus</taxon>
    </lineage>
</organism>
<dbReference type="Proteomes" id="UP000029381">
    <property type="component" value="Unassembled WGS sequence"/>
</dbReference>
<dbReference type="GO" id="GO:0003677">
    <property type="term" value="F:DNA binding"/>
    <property type="evidence" value="ECO:0007669"/>
    <property type="project" value="UniProtKB-KW"/>
</dbReference>
<keyword evidence="1 5" id="KW-0597">Phosphoprotein</keyword>
<dbReference type="InterPro" id="IPR016032">
    <property type="entry name" value="Sig_transdc_resp-reg_C-effctor"/>
</dbReference>
<evidence type="ECO:0000256" key="3">
    <source>
        <dbReference type="ARBA" id="ARBA00023125"/>
    </source>
</evidence>
<dbReference type="RefSeq" id="WP_028790410.1">
    <property type="nucleotide sequence ID" value="NZ_JPVT01000226.1"/>
</dbReference>
<dbReference type="AlphaFoldDB" id="A0A091BZS2"/>
<dbReference type="EMBL" id="JPVT01000226">
    <property type="protein sequence ID" value="KFN89297.1"/>
    <property type="molecule type" value="Genomic_DNA"/>
</dbReference>
<dbReference type="PANTHER" id="PTHR43214">
    <property type="entry name" value="TWO-COMPONENT RESPONSE REGULATOR"/>
    <property type="match status" value="1"/>
</dbReference>
<accession>A0A091BZS2</accession>
<dbReference type="SUPFAM" id="SSF46894">
    <property type="entry name" value="C-terminal effector domain of the bipartite response regulators"/>
    <property type="match status" value="1"/>
</dbReference>
<name>A0A091BZS2_9ENTE</name>
<comment type="caution">
    <text evidence="8">The sequence shown here is derived from an EMBL/GenBank/DDBJ whole genome shotgun (WGS) entry which is preliminary data.</text>
</comment>
<dbReference type="CDD" id="cd06170">
    <property type="entry name" value="LuxR_C_like"/>
    <property type="match status" value="1"/>
</dbReference>
<evidence type="ECO:0000313" key="9">
    <source>
        <dbReference type="Proteomes" id="UP000029381"/>
    </source>
</evidence>
<sequence length="212" mass="23897">MINILLVEDQMLVRQGLKLMIETEKEFQVSGEASNGQEAVTLCEKQTFDVVILDIRMPEMSGLEAGRKIRQRWPDVIILMLTTFNDEEYALEALKYQANGYLLKDGDSEVLIRSIRSALEGGLVIEDHVAAKVMPTLLKDQTEKAEVDQSLTSRELDIITCIGQGMNNQEIASKLFLSTGTVKNQISIILDKLELRDRTQIAIYSLEHGIKR</sequence>
<dbReference type="GO" id="GO:0000160">
    <property type="term" value="P:phosphorelay signal transduction system"/>
    <property type="evidence" value="ECO:0007669"/>
    <property type="project" value="InterPro"/>
</dbReference>
<keyword evidence="9" id="KW-1185">Reference proteome</keyword>
<dbReference type="Pfam" id="PF00072">
    <property type="entry name" value="Response_reg"/>
    <property type="match status" value="1"/>
</dbReference>
<dbReference type="PANTHER" id="PTHR43214:SF40">
    <property type="entry name" value="TRANSCRIPTIONAL REGULATORY PROTEIN LNRK"/>
    <property type="match status" value="1"/>
</dbReference>